<proteinExistence type="predicted"/>
<keyword evidence="1" id="KW-0812">Transmembrane</keyword>
<organism evidence="2 3">
    <name type="scientific">Chloropicon primus</name>
    <dbReference type="NCBI Taxonomy" id="1764295"/>
    <lineage>
        <taxon>Eukaryota</taxon>
        <taxon>Viridiplantae</taxon>
        <taxon>Chlorophyta</taxon>
        <taxon>Chloropicophyceae</taxon>
        <taxon>Chloropicales</taxon>
        <taxon>Chloropicaceae</taxon>
        <taxon>Chloropicon</taxon>
    </lineage>
</organism>
<evidence type="ECO:0000313" key="3">
    <source>
        <dbReference type="Proteomes" id="UP000316726"/>
    </source>
</evidence>
<accession>A0A5B8MTL4</accession>
<dbReference type="Proteomes" id="UP000316726">
    <property type="component" value="Chromosome 8"/>
</dbReference>
<dbReference type="EMBL" id="CP031041">
    <property type="protein sequence ID" value="QDZ22770.1"/>
    <property type="molecule type" value="Genomic_DNA"/>
</dbReference>
<gene>
    <name evidence="2" type="ORF">A3770_08p52880</name>
</gene>
<evidence type="ECO:0000256" key="1">
    <source>
        <dbReference type="SAM" id="Phobius"/>
    </source>
</evidence>
<reference evidence="2 3" key="1">
    <citation type="submission" date="2018-07" db="EMBL/GenBank/DDBJ databases">
        <title>The complete nuclear genome of the prasinophyte Chloropicon primus (CCMP1205).</title>
        <authorList>
            <person name="Pombert J.-F."/>
            <person name="Otis C."/>
            <person name="Turmel M."/>
            <person name="Lemieux C."/>
        </authorList>
    </citation>
    <scope>NUCLEOTIDE SEQUENCE [LARGE SCALE GENOMIC DNA]</scope>
    <source>
        <strain evidence="2 3">CCMP1205</strain>
    </source>
</reference>
<feature type="transmembrane region" description="Helical" evidence="1">
    <location>
        <begin position="44"/>
        <end position="63"/>
    </location>
</feature>
<evidence type="ECO:0000313" key="2">
    <source>
        <dbReference type="EMBL" id="QDZ22770.1"/>
    </source>
</evidence>
<protein>
    <submittedName>
        <fullName evidence="2">Uncharacterized protein</fullName>
    </submittedName>
</protein>
<keyword evidence="1" id="KW-1133">Transmembrane helix</keyword>
<keyword evidence="3" id="KW-1185">Reference proteome</keyword>
<keyword evidence="1" id="KW-0472">Membrane</keyword>
<dbReference type="AlphaFoldDB" id="A0A5B8MTL4"/>
<sequence>MAKMAPSSKYDKMNKPFAATDPSKVPTIGEQWAYAARRYSKYQGYAWSGVLCVAGIAFLGSMVTSPKEEEERKVEEGKRT</sequence>
<name>A0A5B8MTL4_9CHLO</name>